<dbReference type="Pfam" id="PF07195">
    <property type="entry name" value="FliD_C"/>
    <property type="match status" value="1"/>
</dbReference>
<proteinExistence type="inferred from homology"/>
<evidence type="ECO:0000256" key="3">
    <source>
        <dbReference type="ARBA" id="ARBA00023054"/>
    </source>
</evidence>
<comment type="subunit">
    <text evidence="2 5">Homopentamer.</text>
</comment>
<protein>
    <recommendedName>
        <fullName evidence="5">Flagellar hook-associated protein 2</fullName>
        <shortName evidence="5">HAP2</shortName>
    </recommendedName>
    <alternativeName>
        <fullName evidence="5">Flagellar cap protein</fullName>
    </alternativeName>
</protein>
<comment type="caution">
    <text evidence="8">The sequence shown here is derived from an EMBL/GenBank/DDBJ whole genome shotgun (WGS) entry which is preliminary data.</text>
</comment>
<keyword evidence="8" id="KW-0969">Cilium</keyword>
<evidence type="ECO:0000256" key="2">
    <source>
        <dbReference type="ARBA" id="ARBA00011255"/>
    </source>
</evidence>
<dbReference type="Pfam" id="PF02465">
    <property type="entry name" value="FliD_N"/>
    <property type="match status" value="1"/>
</dbReference>
<gene>
    <name evidence="8" type="ORF">ACFQPF_15270</name>
</gene>
<dbReference type="NCBIfam" id="NF005833">
    <property type="entry name" value="PRK07737.1"/>
    <property type="match status" value="1"/>
</dbReference>
<dbReference type="Pfam" id="PF07196">
    <property type="entry name" value="Flagellin_IN"/>
    <property type="match status" value="1"/>
</dbReference>
<evidence type="ECO:0000259" key="7">
    <source>
        <dbReference type="Pfam" id="PF07195"/>
    </source>
</evidence>
<dbReference type="Proteomes" id="UP001596549">
    <property type="component" value="Unassembled WGS sequence"/>
</dbReference>
<evidence type="ECO:0000256" key="5">
    <source>
        <dbReference type="RuleBase" id="RU362066"/>
    </source>
</evidence>
<reference evidence="9" key="1">
    <citation type="journal article" date="2019" name="Int. J. Syst. Evol. Microbiol.">
        <title>The Global Catalogue of Microorganisms (GCM) 10K type strain sequencing project: providing services to taxonomists for standard genome sequencing and annotation.</title>
        <authorList>
            <consortium name="The Broad Institute Genomics Platform"/>
            <consortium name="The Broad Institute Genome Sequencing Center for Infectious Disease"/>
            <person name="Wu L."/>
            <person name="Ma J."/>
        </authorList>
    </citation>
    <scope>NUCLEOTIDE SEQUENCE [LARGE SCALE GENOMIC DNA]</scope>
    <source>
        <strain evidence="9">NBRC 106396</strain>
    </source>
</reference>
<accession>A0ABW2NYB6</accession>
<evidence type="ECO:0000313" key="9">
    <source>
        <dbReference type="Proteomes" id="UP001596549"/>
    </source>
</evidence>
<keyword evidence="9" id="KW-1185">Reference proteome</keyword>
<name>A0ABW2NYB6_9BACL</name>
<dbReference type="InterPro" id="IPR010809">
    <property type="entry name" value="FliD_C"/>
</dbReference>
<dbReference type="RefSeq" id="WP_379750565.1">
    <property type="nucleotide sequence ID" value="NZ_JBHTCP010000049.1"/>
</dbReference>
<dbReference type="PANTHER" id="PTHR30288">
    <property type="entry name" value="FLAGELLAR CAP/ASSEMBLY PROTEIN FLID"/>
    <property type="match status" value="1"/>
</dbReference>
<keyword evidence="8" id="KW-0282">Flagellum</keyword>
<dbReference type="PANTHER" id="PTHR30288:SF0">
    <property type="entry name" value="FLAGELLAR HOOK-ASSOCIATED PROTEIN 2"/>
    <property type="match status" value="1"/>
</dbReference>
<evidence type="ECO:0000259" key="6">
    <source>
        <dbReference type="Pfam" id="PF02465"/>
    </source>
</evidence>
<feature type="domain" description="Flagellar hook-associated protein 2 C-terminal" evidence="7">
    <location>
        <begin position="233"/>
        <end position="496"/>
    </location>
</feature>
<comment type="subcellular location">
    <subcellularLocation>
        <location evidence="5">Secreted</location>
    </subcellularLocation>
    <subcellularLocation>
        <location evidence="5">Bacterial flagellum</location>
    </subcellularLocation>
</comment>
<keyword evidence="5" id="KW-0964">Secreted</keyword>
<keyword evidence="4 5" id="KW-0975">Bacterial flagellum</keyword>
<keyword evidence="8" id="KW-0966">Cell projection</keyword>
<evidence type="ECO:0000256" key="1">
    <source>
        <dbReference type="ARBA" id="ARBA00009764"/>
    </source>
</evidence>
<dbReference type="EMBL" id="JBHTCP010000049">
    <property type="protein sequence ID" value="MFC7372999.1"/>
    <property type="molecule type" value="Genomic_DNA"/>
</dbReference>
<sequence>MAIRIGGLASGMDIDTMVKDLMKAERMPLNKLSQKKQILEWQRDDFREMNKLMDKFDQFIFKETGMQSTFTKKKVTSTDETAVTATGSGAAANFTSTISVTTLAKPNQWISGGATLADGITKPAGTAKLNELDASLPATFDITVKVQKPGSTVYEAPVKISVNSATDTIDSLAAKLNSAGLQVSAFYDASSGKFAISNNNTGTGSNISLENADTIKVFSKLGFSSPVLNGSGGEDAKFSLNGVSNMTSKSNTVTISGVTYSLKKEGVSATITSNTDTTAIFDSVVKFVDEYNKMVEGVKGKLTEERFRSYQPLSTEERKELSEKEAELWDKKAKSGLIKGDSILSSGLQQLRSKMYEKVPTGFVGFEQLTSFGITTTNADRSTGKLTIKDEAKLKQAIETNPEAVMSFFTGIPAKDGVPEVDGMVDKLRKSIKDTLEKMEKKAGTALLNNSQFTIGKELLNVDKSINAFEDRLRRTEDRYWRQFTAMEKAIQQSNQQSTYLMQQFSGGQ</sequence>
<feature type="domain" description="Flagellar hook-associated protein 2 N-terminal" evidence="6">
    <location>
        <begin position="10"/>
        <end position="105"/>
    </location>
</feature>
<dbReference type="InterPro" id="IPR010810">
    <property type="entry name" value="Flagellin_hook_IN_motif"/>
</dbReference>
<keyword evidence="3" id="KW-0175">Coiled coil</keyword>
<comment type="function">
    <text evidence="5">Required for morphogenesis and for the elongation of the flagellar filament by facilitating polymerization of the flagellin monomers at the tip of growing filament. Forms a capping structure, which prevents flagellin subunits (transported through the central channel of the flagellum) from leaking out without polymerization at the distal end.</text>
</comment>
<organism evidence="8 9">
    <name type="scientific">Fictibacillus iocasae</name>
    <dbReference type="NCBI Taxonomy" id="2715437"/>
    <lineage>
        <taxon>Bacteria</taxon>
        <taxon>Bacillati</taxon>
        <taxon>Bacillota</taxon>
        <taxon>Bacilli</taxon>
        <taxon>Bacillales</taxon>
        <taxon>Fictibacillaceae</taxon>
        <taxon>Fictibacillus</taxon>
    </lineage>
</organism>
<dbReference type="InterPro" id="IPR003481">
    <property type="entry name" value="FliD_N"/>
</dbReference>
<dbReference type="InterPro" id="IPR040026">
    <property type="entry name" value="FliD"/>
</dbReference>
<evidence type="ECO:0000256" key="4">
    <source>
        <dbReference type="ARBA" id="ARBA00023143"/>
    </source>
</evidence>
<evidence type="ECO:0000313" key="8">
    <source>
        <dbReference type="EMBL" id="MFC7372999.1"/>
    </source>
</evidence>
<comment type="similarity">
    <text evidence="1 5">Belongs to the FliD family.</text>
</comment>